<feature type="domain" description="Helicase-associated" evidence="1">
    <location>
        <begin position="393"/>
        <end position="454"/>
    </location>
</feature>
<keyword evidence="4" id="KW-1185">Reference proteome</keyword>
<proteinExistence type="predicted"/>
<reference evidence="3 4" key="1">
    <citation type="journal article" date="2015" name="Int. J. Syst. Evol. Microbiol.">
        <title>Carboxylicivirga linearis sp. nov., isolated from a sea cucumber culture pond.</title>
        <authorList>
            <person name="Wang F.Q."/>
            <person name="Zhou Y.X."/>
            <person name="Lin X.Z."/>
            <person name="Chen G.J."/>
            <person name="Du Z.J."/>
        </authorList>
    </citation>
    <scope>NUCLEOTIDE SEQUENCE [LARGE SCALE GENOMIC DNA]</scope>
    <source>
        <strain evidence="3 4">FB218</strain>
    </source>
</reference>
<gene>
    <name evidence="3" type="ORF">KEM10_14565</name>
</gene>
<accession>A0ABS5JXK1</accession>
<evidence type="ECO:0000313" key="3">
    <source>
        <dbReference type="EMBL" id="MBS2099515.1"/>
    </source>
</evidence>
<dbReference type="RefSeq" id="WP_212216757.1">
    <property type="nucleotide sequence ID" value="NZ_JAGUCO010000011.1"/>
</dbReference>
<dbReference type="InterPro" id="IPR025202">
    <property type="entry name" value="PLD-like_dom"/>
</dbReference>
<name>A0ABS5JXK1_9BACT</name>
<dbReference type="Gene3D" id="6.10.140.530">
    <property type="match status" value="5"/>
</dbReference>
<feature type="domain" description="Helicase-associated" evidence="1">
    <location>
        <begin position="310"/>
        <end position="377"/>
    </location>
</feature>
<dbReference type="Gene3D" id="3.30.870.10">
    <property type="entry name" value="Endonuclease Chain A"/>
    <property type="match status" value="1"/>
</dbReference>
<feature type="domain" description="Helicase-associated" evidence="1">
    <location>
        <begin position="241"/>
        <end position="300"/>
    </location>
</feature>
<sequence>MIVEFIGQGIQQDENDTAGNYICSSFKEDLFTEITVFVAFVRRTGLNSLKPFIKKAISENRAVRFFVGIDEKVTSKEALELLLELGVETYIYSSPNYIYHPKVYLFEGVRNRIITGSTNLTQAGFFYNVESSILLDFTENDKSGLKVLNQLKEYFSPLLDFSDPNIEPVTQEKIDELVSKGLLSIEKFDSTEGDYKTNIFDRPKRKLKSIDETELGNIEITENRPTKTYSSILKITDEYLDKWDFMYEKMKSFYHENNHCTVPRDYKDRTLYGWYLKQKRLYDNDLIPDEHYEKLNEIEFYFGDNHDILWDRKWMESYNQLYEIYKETGEANLKRYTDNTHPLFKLSNWVALERGKYHKEPKKIKDWQIERLEAIGFKWVMQRVGNSEQLVDDWLDRVALLEEYKKEHGHCNVSQTDKNPKYKGLGKWLNDQRFAYKKDRLQPDRLELLESMGVVWDMDVYNFDIRINQLIAYKEEFGNFDVSSSYPKDPSFGNYVYRLKTKGVKEDWKIKKLHDIGFYDIGILEKREKKGHVTKYWWDMLSELKKLENPNIPREFAPNPKLGIWLDNQKKAYRHNKLKDEQIAELEKLKIELPEYSLKRKRWNDYIELIEMYIEEYGDSNITADFDPDLHKWINQQKINALGNKLKAEKRQKLVDLKIIKNEP</sequence>
<dbReference type="SUPFAM" id="SSF56024">
    <property type="entry name" value="Phospholipase D/nuclease"/>
    <property type="match status" value="1"/>
</dbReference>
<evidence type="ECO:0000259" key="1">
    <source>
        <dbReference type="Pfam" id="PF03457"/>
    </source>
</evidence>
<feature type="domain" description="Phospholipase D-like" evidence="2">
    <location>
        <begin position="73"/>
        <end position="155"/>
    </location>
</feature>
<dbReference type="Pfam" id="PF03457">
    <property type="entry name" value="HA"/>
    <property type="match status" value="4"/>
</dbReference>
<dbReference type="PANTHER" id="PTHR33418:SF1">
    <property type="entry name" value="HELICASE-ASSOCIATED DOMAIN-CONTAINING PROTEIN"/>
    <property type="match status" value="1"/>
</dbReference>
<dbReference type="InterPro" id="IPR005114">
    <property type="entry name" value="Helicase_assoc"/>
</dbReference>
<dbReference type="PANTHER" id="PTHR33418">
    <property type="entry name" value="HELICASE-ASSOCIATED"/>
    <property type="match status" value="1"/>
</dbReference>
<dbReference type="Pfam" id="PF13091">
    <property type="entry name" value="PLDc_2"/>
    <property type="match status" value="1"/>
</dbReference>
<protein>
    <submittedName>
        <fullName evidence="3">Helicase associated domain protein</fullName>
    </submittedName>
</protein>
<dbReference type="EMBL" id="JAGUCO010000011">
    <property type="protein sequence ID" value="MBS2099515.1"/>
    <property type="molecule type" value="Genomic_DNA"/>
</dbReference>
<evidence type="ECO:0000313" key="4">
    <source>
        <dbReference type="Proteomes" id="UP000708576"/>
    </source>
</evidence>
<evidence type="ECO:0000259" key="2">
    <source>
        <dbReference type="Pfam" id="PF13091"/>
    </source>
</evidence>
<feature type="domain" description="Helicase-associated" evidence="1">
    <location>
        <begin position="537"/>
        <end position="589"/>
    </location>
</feature>
<comment type="caution">
    <text evidence="3">The sequence shown here is derived from an EMBL/GenBank/DDBJ whole genome shotgun (WGS) entry which is preliminary data.</text>
</comment>
<organism evidence="3 4">
    <name type="scientific">Carboxylicivirga linearis</name>
    <dbReference type="NCBI Taxonomy" id="1628157"/>
    <lineage>
        <taxon>Bacteria</taxon>
        <taxon>Pseudomonadati</taxon>
        <taxon>Bacteroidota</taxon>
        <taxon>Bacteroidia</taxon>
        <taxon>Marinilabiliales</taxon>
        <taxon>Marinilabiliaceae</taxon>
        <taxon>Carboxylicivirga</taxon>
    </lineage>
</organism>
<dbReference type="Proteomes" id="UP000708576">
    <property type="component" value="Unassembled WGS sequence"/>
</dbReference>